<dbReference type="GO" id="GO:0016832">
    <property type="term" value="F:aldehyde-lyase activity"/>
    <property type="evidence" value="ECO:0007669"/>
    <property type="project" value="TreeGrafter"/>
</dbReference>
<dbReference type="SMART" id="SM01007">
    <property type="entry name" value="Aldolase_II"/>
    <property type="match status" value="1"/>
</dbReference>
<feature type="domain" description="Class II aldolase/adducin N-terminal" evidence="3">
    <location>
        <begin position="13"/>
        <end position="189"/>
    </location>
</feature>
<keyword evidence="2" id="KW-0456">Lyase</keyword>
<dbReference type="PANTHER" id="PTHR22789">
    <property type="entry name" value="FUCULOSE PHOSPHATE ALDOLASE"/>
    <property type="match status" value="1"/>
</dbReference>
<dbReference type="AlphaFoldDB" id="A0A1Q6R8C3"/>
<gene>
    <name evidence="4" type="ORF">BHW43_03220</name>
</gene>
<evidence type="ECO:0000256" key="2">
    <source>
        <dbReference type="ARBA" id="ARBA00023239"/>
    </source>
</evidence>
<dbReference type="Proteomes" id="UP000186777">
    <property type="component" value="Unassembled WGS sequence"/>
</dbReference>
<dbReference type="PANTHER" id="PTHR22789:SF0">
    <property type="entry name" value="3-OXO-TETRONATE 4-PHOSPHATE DECARBOXYLASE-RELATED"/>
    <property type="match status" value="1"/>
</dbReference>
<dbReference type="Gene3D" id="3.40.225.10">
    <property type="entry name" value="Class II aldolase/adducin N-terminal domain"/>
    <property type="match status" value="1"/>
</dbReference>
<evidence type="ECO:0000259" key="3">
    <source>
        <dbReference type="SMART" id="SM01007"/>
    </source>
</evidence>
<name>A0A1Q6R8C3_9FIRM</name>
<evidence type="ECO:0000313" key="4">
    <source>
        <dbReference type="EMBL" id="OLA38612.1"/>
    </source>
</evidence>
<protein>
    <submittedName>
        <fullName evidence="4">Class II aldolase</fullName>
    </submittedName>
</protein>
<dbReference type="InterPro" id="IPR001303">
    <property type="entry name" value="Aldolase_II/adducin_N"/>
</dbReference>
<evidence type="ECO:0000256" key="1">
    <source>
        <dbReference type="ARBA" id="ARBA00022723"/>
    </source>
</evidence>
<dbReference type="GO" id="GO:0046872">
    <property type="term" value="F:metal ion binding"/>
    <property type="evidence" value="ECO:0007669"/>
    <property type="project" value="UniProtKB-KW"/>
</dbReference>
<dbReference type="InterPro" id="IPR036409">
    <property type="entry name" value="Aldolase_II/adducin_N_sf"/>
</dbReference>
<sequence>METQLFAKESACTAIVETGHALIAKKLVAGSWGNISCRIDAQNIAITPSGHGYETLTPEDVVIINRDGEVVEGKHIPSSELKVHTAIYNAYPEAGAVIHTHSIYASALAAMHQGVPAIIEDIVQIIGGRVECAQYALCGTQELAENTVRALNGKKAVLLANHGAVCWGKNLAEALLAAEILEKAAQIAVICAGTGNKVYELSCEDVDVMHDFYEKHYSKRQQGEE</sequence>
<dbReference type="GO" id="GO:0019323">
    <property type="term" value="P:pentose catabolic process"/>
    <property type="evidence" value="ECO:0007669"/>
    <property type="project" value="TreeGrafter"/>
</dbReference>
<accession>A0A1Q6R8C3</accession>
<comment type="caution">
    <text evidence="4">The sequence shown here is derived from an EMBL/GenBank/DDBJ whole genome shotgun (WGS) entry which is preliminary data.</text>
</comment>
<organism evidence="4 5">
    <name type="scientific">Phascolarctobacterium succinatutens</name>
    <dbReference type="NCBI Taxonomy" id="626940"/>
    <lineage>
        <taxon>Bacteria</taxon>
        <taxon>Bacillati</taxon>
        <taxon>Bacillota</taxon>
        <taxon>Negativicutes</taxon>
        <taxon>Acidaminococcales</taxon>
        <taxon>Acidaminococcaceae</taxon>
        <taxon>Phascolarctobacterium</taxon>
    </lineage>
</organism>
<dbReference type="STRING" id="626940.BHW43_03220"/>
<dbReference type="RefSeq" id="WP_303679490.1">
    <property type="nucleotide sequence ID" value="NZ_DBEZXK010000066.1"/>
</dbReference>
<dbReference type="GO" id="GO:0005829">
    <property type="term" value="C:cytosol"/>
    <property type="evidence" value="ECO:0007669"/>
    <property type="project" value="TreeGrafter"/>
</dbReference>
<dbReference type="SUPFAM" id="SSF53639">
    <property type="entry name" value="AraD/HMP-PK domain-like"/>
    <property type="match status" value="1"/>
</dbReference>
<dbReference type="Pfam" id="PF00596">
    <property type="entry name" value="Aldolase_II"/>
    <property type="match status" value="1"/>
</dbReference>
<keyword evidence="1" id="KW-0479">Metal-binding</keyword>
<proteinExistence type="predicted"/>
<dbReference type="InterPro" id="IPR050197">
    <property type="entry name" value="Aldolase_class_II_sugar_metab"/>
</dbReference>
<reference evidence="4 5" key="1">
    <citation type="journal article" date="2016" name="Nat. Biotechnol.">
        <title>Measurement of bacterial replication rates in microbial communities.</title>
        <authorList>
            <person name="Brown C.T."/>
            <person name="Olm M.R."/>
            <person name="Thomas B.C."/>
            <person name="Banfield J.F."/>
        </authorList>
    </citation>
    <scope>NUCLEOTIDE SEQUENCE [LARGE SCALE GENOMIC DNA]</scope>
    <source>
        <strain evidence="4">46_33</strain>
    </source>
</reference>
<dbReference type="EMBL" id="MNTG01000013">
    <property type="protein sequence ID" value="OLA38612.1"/>
    <property type="molecule type" value="Genomic_DNA"/>
</dbReference>
<evidence type="ECO:0000313" key="5">
    <source>
        <dbReference type="Proteomes" id="UP000186777"/>
    </source>
</evidence>